<accession>A0A1D1VZW4</accession>
<evidence type="ECO:0000313" key="3">
    <source>
        <dbReference type="Proteomes" id="UP000186922"/>
    </source>
</evidence>
<dbReference type="Proteomes" id="UP000186922">
    <property type="component" value="Unassembled WGS sequence"/>
</dbReference>
<feature type="region of interest" description="Disordered" evidence="1">
    <location>
        <begin position="25"/>
        <end position="82"/>
    </location>
</feature>
<feature type="compositionally biased region" description="Basic residues" evidence="1">
    <location>
        <begin position="253"/>
        <end position="266"/>
    </location>
</feature>
<name>A0A1D1VZW4_RAMVA</name>
<organism evidence="2 3">
    <name type="scientific">Ramazzottius varieornatus</name>
    <name type="common">Water bear</name>
    <name type="synonym">Tardigrade</name>
    <dbReference type="NCBI Taxonomy" id="947166"/>
    <lineage>
        <taxon>Eukaryota</taxon>
        <taxon>Metazoa</taxon>
        <taxon>Ecdysozoa</taxon>
        <taxon>Tardigrada</taxon>
        <taxon>Eutardigrada</taxon>
        <taxon>Parachela</taxon>
        <taxon>Hypsibioidea</taxon>
        <taxon>Ramazzottiidae</taxon>
        <taxon>Ramazzottius</taxon>
    </lineage>
</organism>
<feature type="compositionally biased region" description="Basic and acidic residues" evidence="1">
    <location>
        <begin position="190"/>
        <end position="199"/>
    </location>
</feature>
<feature type="compositionally biased region" description="Polar residues" evidence="1">
    <location>
        <begin position="109"/>
        <end position="128"/>
    </location>
</feature>
<evidence type="ECO:0000313" key="2">
    <source>
        <dbReference type="EMBL" id="GAV06681.1"/>
    </source>
</evidence>
<comment type="caution">
    <text evidence="2">The sequence shown here is derived from an EMBL/GenBank/DDBJ whole genome shotgun (WGS) entry which is preliminary data.</text>
</comment>
<feature type="compositionally biased region" description="Polar residues" evidence="1">
    <location>
        <begin position="70"/>
        <end position="80"/>
    </location>
</feature>
<dbReference type="EMBL" id="BDGG01000014">
    <property type="protein sequence ID" value="GAV06681.1"/>
    <property type="molecule type" value="Genomic_DNA"/>
</dbReference>
<feature type="region of interest" description="Disordered" evidence="1">
    <location>
        <begin position="171"/>
        <end position="222"/>
    </location>
</feature>
<keyword evidence="3" id="KW-1185">Reference proteome</keyword>
<feature type="compositionally biased region" description="Polar residues" evidence="1">
    <location>
        <begin position="171"/>
        <end position="180"/>
    </location>
</feature>
<feature type="region of interest" description="Disordered" evidence="1">
    <location>
        <begin position="109"/>
        <end position="129"/>
    </location>
</feature>
<feature type="compositionally biased region" description="Polar residues" evidence="1">
    <location>
        <begin position="200"/>
        <end position="222"/>
    </location>
</feature>
<gene>
    <name evidence="2" type="primary">RvY_16628-1</name>
    <name evidence="2" type="synonym">RvY_16628.1</name>
    <name evidence="2" type="ORF">RvY_16628</name>
</gene>
<proteinExistence type="predicted"/>
<dbReference type="AlphaFoldDB" id="A0A1D1VZW4"/>
<dbReference type="OrthoDB" id="10659661at2759"/>
<feature type="compositionally biased region" description="Polar residues" evidence="1">
    <location>
        <begin position="25"/>
        <end position="35"/>
    </location>
</feature>
<feature type="region of interest" description="Disordered" evidence="1">
    <location>
        <begin position="241"/>
        <end position="276"/>
    </location>
</feature>
<protein>
    <submittedName>
        <fullName evidence="2">Uncharacterized protein</fullName>
    </submittedName>
</protein>
<sequence length="276" mass="30429">METACILPNVPLYHVSKPATVMPSHTSLHYSTQEKPASDPTCKPDATGLSSKEPSEDAKRKKHTLEMLGRQTSLPSQSSDDACLPSPSCELRAVRGILKRSRCSSYSVSDWTESAESDRGSSNSSPTLDVTWPEFRCNDAVFSDSNSNDDVSVVRKRVSFSEKIMKNTYRPSSCILQQKQKAMKKREKRQAKDSRRTASESDATDLSNDFSSLSFGRNQDSDSGLEVDAAFGALEDVVEVDEEQSQRNVAAKNAKKKRYRKNKKAKGNSEASSAAQ</sequence>
<reference evidence="2 3" key="1">
    <citation type="journal article" date="2016" name="Nat. Commun.">
        <title>Extremotolerant tardigrade genome and improved radiotolerance of human cultured cells by tardigrade-unique protein.</title>
        <authorList>
            <person name="Hashimoto T."/>
            <person name="Horikawa D.D."/>
            <person name="Saito Y."/>
            <person name="Kuwahara H."/>
            <person name="Kozuka-Hata H."/>
            <person name="Shin-I T."/>
            <person name="Minakuchi Y."/>
            <person name="Ohishi K."/>
            <person name="Motoyama A."/>
            <person name="Aizu T."/>
            <person name="Enomoto A."/>
            <person name="Kondo K."/>
            <person name="Tanaka S."/>
            <person name="Hara Y."/>
            <person name="Koshikawa S."/>
            <person name="Sagara H."/>
            <person name="Miura T."/>
            <person name="Yokobori S."/>
            <person name="Miyagawa K."/>
            <person name="Suzuki Y."/>
            <person name="Kubo T."/>
            <person name="Oyama M."/>
            <person name="Kohara Y."/>
            <person name="Fujiyama A."/>
            <person name="Arakawa K."/>
            <person name="Katayama T."/>
            <person name="Toyoda A."/>
            <person name="Kunieda T."/>
        </authorList>
    </citation>
    <scope>NUCLEOTIDE SEQUENCE [LARGE SCALE GENOMIC DNA]</scope>
    <source>
        <strain evidence="2 3">YOKOZUNA-1</strain>
    </source>
</reference>
<evidence type="ECO:0000256" key="1">
    <source>
        <dbReference type="SAM" id="MobiDB-lite"/>
    </source>
</evidence>